<dbReference type="PANTHER" id="PTHR22715:SF0">
    <property type="entry name" value="TRANSFORMING GROWTH FACTOR BETA REGULATOR 1"/>
    <property type="match status" value="1"/>
</dbReference>
<dbReference type="InterPro" id="IPR003888">
    <property type="entry name" value="FYrich_N"/>
</dbReference>
<dbReference type="InterPro" id="IPR040092">
    <property type="entry name" value="TBRG1"/>
</dbReference>
<dbReference type="Gene3D" id="3.30.160.360">
    <property type="match status" value="1"/>
</dbReference>
<evidence type="ECO:0000313" key="6">
    <source>
        <dbReference type="Proteomes" id="UP000242474"/>
    </source>
</evidence>
<feature type="coiled-coil region" evidence="3">
    <location>
        <begin position="7"/>
        <end position="41"/>
    </location>
</feature>
<accession>A0A2G5BFV0</accession>
<protein>
    <recommendedName>
        <fullName evidence="7">FYR N-terminal domain-containing protein</fullName>
    </recommendedName>
</protein>
<dbReference type="GO" id="GO:0051726">
    <property type="term" value="P:regulation of cell cycle"/>
    <property type="evidence" value="ECO:0007669"/>
    <property type="project" value="TreeGrafter"/>
</dbReference>
<dbReference type="SMART" id="SM00542">
    <property type="entry name" value="FYRC"/>
    <property type="match status" value="1"/>
</dbReference>
<feature type="compositionally biased region" description="Acidic residues" evidence="4">
    <location>
        <begin position="69"/>
        <end position="79"/>
    </location>
</feature>
<evidence type="ECO:0008006" key="7">
    <source>
        <dbReference type="Google" id="ProtNLM"/>
    </source>
</evidence>
<dbReference type="PROSITE" id="PS51542">
    <property type="entry name" value="FYRN"/>
    <property type="match status" value="1"/>
</dbReference>
<dbReference type="PROSITE" id="PS51543">
    <property type="entry name" value="FYRC"/>
    <property type="match status" value="1"/>
</dbReference>
<dbReference type="AlphaFoldDB" id="A0A2G5BFV0"/>
<name>A0A2G5BFV0_COERN</name>
<dbReference type="STRING" id="763665.A0A2G5BFV0"/>
<feature type="region of interest" description="Disordered" evidence="4">
    <location>
        <begin position="64"/>
        <end position="133"/>
    </location>
</feature>
<comment type="subcellular location">
    <subcellularLocation>
        <location evidence="1">Nucleus</location>
    </subcellularLocation>
</comment>
<feature type="compositionally biased region" description="Basic and acidic residues" evidence="4">
    <location>
        <begin position="118"/>
        <end position="133"/>
    </location>
</feature>
<keyword evidence="6" id="KW-1185">Reference proteome</keyword>
<keyword evidence="2" id="KW-0539">Nucleus</keyword>
<proteinExistence type="predicted"/>
<evidence type="ECO:0000256" key="4">
    <source>
        <dbReference type="SAM" id="MobiDB-lite"/>
    </source>
</evidence>
<keyword evidence="3" id="KW-0175">Coiled coil</keyword>
<dbReference type="InterPro" id="IPR003889">
    <property type="entry name" value="FYrich_C"/>
</dbReference>
<dbReference type="GO" id="GO:0005634">
    <property type="term" value="C:nucleus"/>
    <property type="evidence" value="ECO:0007669"/>
    <property type="project" value="UniProtKB-SubCell"/>
</dbReference>
<evidence type="ECO:0000313" key="5">
    <source>
        <dbReference type="EMBL" id="PIA17889.1"/>
    </source>
</evidence>
<dbReference type="PANTHER" id="PTHR22715">
    <property type="entry name" value="TRANSFORMING GROWTH FACTOR BETA REGULATED GENE 1"/>
    <property type="match status" value="1"/>
</dbReference>
<dbReference type="Proteomes" id="UP000242474">
    <property type="component" value="Unassembled WGS sequence"/>
</dbReference>
<evidence type="ECO:0000256" key="2">
    <source>
        <dbReference type="ARBA" id="ARBA00023242"/>
    </source>
</evidence>
<gene>
    <name evidence="5" type="ORF">COEREDRAFT_80205</name>
</gene>
<organism evidence="5 6">
    <name type="scientific">Coemansia reversa (strain ATCC 12441 / NRRL 1564)</name>
    <dbReference type="NCBI Taxonomy" id="763665"/>
    <lineage>
        <taxon>Eukaryota</taxon>
        <taxon>Fungi</taxon>
        <taxon>Fungi incertae sedis</taxon>
        <taxon>Zoopagomycota</taxon>
        <taxon>Kickxellomycotina</taxon>
        <taxon>Kickxellomycetes</taxon>
        <taxon>Kickxellales</taxon>
        <taxon>Kickxellaceae</taxon>
        <taxon>Coemansia</taxon>
    </lineage>
</organism>
<dbReference type="Pfam" id="PF05964">
    <property type="entry name" value="FYRN"/>
    <property type="match status" value="1"/>
</dbReference>
<feature type="compositionally biased region" description="Acidic residues" evidence="4">
    <location>
        <begin position="297"/>
        <end position="319"/>
    </location>
</feature>
<dbReference type="Pfam" id="PF05965">
    <property type="entry name" value="FYRC"/>
    <property type="match status" value="1"/>
</dbReference>
<feature type="region of interest" description="Disordered" evidence="4">
    <location>
        <begin position="285"/>
        <end position="319"/>
    </location>
</feature>
<reference evidence="5 6" key="1">
    <citation type="journal article" date="2015" name="Genome Biol. Evol.">
        <title>Phylogenomic analyses indicate that early fungi evolved digesting cell walls of algal ancestors of land plants.</title>
        <authorList>
            <person name="Chang Y."/>
            <person name="Wang S."/>
            <person name="Sekimoto S."/>
            <person name="Aerts A.L."/>
            <person name="Choi C."/>
            <person name="Clum A."/>
            <person name="LaButti K.M."/>
            <person name="Lindquist E.A."/>
            <person name="Yee Ngan C."/>
            <person name="Ohm R.A."/>
            <person name="Salamov A.A."/>
            <person name="Grigoriev I.V."/>
            <person name="Spatafora J.W."/>
            <person name="Berbee M.L."/>
        </authorList>
    </citation>
    <scope>NUCLEOTIDE SEQUENCE [LARGE SCALE GENOMIC DNA]</scope>
    <source>
        <strain evidence="5 6">NRRL 1564</strain>
    </source>
</reference>
<dbReference type="OrthoDB" id="285793at2759"/>
<evidence type="ECO:0000256" key="1">
    <source>
        <dbReference type="ARBA" id="ARBA00004123"/>
    </source>
</evidence>
<sequence length="319" mass="35877">MSYRDTANDLTAKVKLALEKREELVKQYESLRSELRVSKAENTHLLDMILKAYPEIGEDISSCSSADEYATDDEGEDVADTNRHGQRNGKRECVESPSALQLLNSPTRMTKRRRRQGKRDDRNDPKRIEPLPRDSQGHIVYPIVIGRGQDQIEVHDLGRVIWDPDTYHTSRYIWTPGFRSTSIHPSIKNNNTSCIYTSEVLEGNGDAPVFQVTAEDMPDKPFRASSSSGVWKQILDILTAKGINVKTHASGPQMYGLGNLGVTKLIQELEGAEKCSKYIKQKWIESNAANPHSTDTPVEDDDVDDDDDDDDDDPGEEDE</sequence>
<dbReference type="EMBL" id="KZ303492">
    <property type="protein sequence ID" value="PIA17889.1"/>
    <property type="molecule type" value="Genomic_DNA"/>
</dbReference>
<evidence type="ECO:0000256" key="3">
    <source>
        <dbReference type="SAM" id="Coils"/>
    </source>
</evidence>